<dbReference type="AlphaFoldDB" id="A0A5J4V2Q1"/>
<dbReference type="EMBL" id="SNRW01010331">
    <property type="protein sequence ID" value="KAA6376723.1"/>
    <property type="molecule type" value="Genomic_DNA"/>
</dbReference>
<evidence type="ECO:0000313" key="2">
    <source>
        <dbReference type="Proteomes" id="UP000324800"/>
    </source>
</evidence>
<comment type="caution">
    <text evidence="1">The sequence shown here is derived from an EMBL/GenBank/DDBJ whole genome shotgun (WGS) entry which is preliminary data.</text>
</comment>
<evidence type="ECO:0000313" key="1">
    <source>
        <dbReference type="EMBL" id="KAA6376723.1"/>
    </source>
</evidence>
<protein>
    <submittedName>
        <fullName evidence="1">Uncharacterized protein</fullName>
    </submittedName>
</protein>
<proteinExistence type="predicted"/>
<sequence length="162" mass="18990">MPIPTNRTFDLCPILLTIYRKINSQDQTVSSFKRSSEQFWKMCSESLSSTRFSYNISEITFYINSGFAQILSLLICKCGGERDSTHDRIKETIKAILECHNRFLYIDDLQKAIKAMDEQLELEGVIEEVESIVLLKDQELKKEALSFKEKIQKIYKKRTRYN</sequence>
<gene>
    <name evidence="1" type="ORF">EZS28_027750</name>
</gene>
<accession>A0A5J4V2Q1</accession>
<reference evidence="1 2" key="1">
    <citation type="submission" date="2019-03" db="EMBL/GenBank/DDBJ databases">
        <title>Single cell metagenomics reveals metabolic interactions within the superorganism composed of flagellate Streblomastix strix and complex community of Bacteroidetes bacteria on its surface.</title>
        <authorList>
            <person name="Treitli S.C."/>
            <person name="Kolisko M."/>
            <person name="Husnik F."/>
            <person name="Keeling P."/>
            <person name="Hampl V."/>
        </authorList>
    </citation>
    <scope>NUCLEOTIDE SEQUENCE [LARGE SCALE GENOMIC DNA]</scope>
    <source>
        <strain evidence="1">ST1C</strain>
    </source>
</reference>
<dbReference type="Proteomes" id="UP000324800">
    <property type="component" value="Unassembled WGS sequence"/>
</dbReference>
<organism evidence="1 2">
    <name type="scientific">Streblomastix strix</name>
    <dbReference type="NCBI Taxonomy" id="222440"/>
    <lineage>
        <taxon>Eukaryota</taxon>
        <taxon>Metamonada</taxon>
        <taxon>Preaxostyla</taxon>
        <taxon>Oxymonadida</taxon>
        <taxon>Streblomastigidae</taxon>
        <taxon>Streblomastix</taxon>
    </lineage>
</organism>
<name>A0A5J4V2Q1_9EUKA</name>